<evidence type="ECO:0000313" key="3">
    <source>
        <dbReference type="Proteomes" id="UP000235786"/>
    </source>
</evidence>
<feature type="region of interest" description="Disordered" evidence="1">
    <location>
        <begin position="13"/>
        <end position="35"/>
    </location>
</feature>
<dbReference type="OrthoDB" id="3562496at2759"/>
<feature type="compositionally biased region" description="Basic and acidic residues" evidence="1">
    <location>
        <begin position="72"/>
        <end position="94"/>
    </location>
</feature>
<dbReference type="AlphaFoldDB" id="A0A2J6QRU7"/>
<dbReference type="Proteomes" id="UP000235786">
    <property type="component" value="Unassembled WGS sequence"/>
</dbReference>
<reference evidence="2 3" key="1">
    <citation type="submission" date="2016-04" db="EMBL/GenBank/DDBJ databases">
        <title>A degradative enzymes factory behind the ericoid mycorrhizal symbiosis.</title>
        <authorList>
            <consortium name="DOE Joint Genome Institute"/>
            <person name="Martino E."/>
            <person name="Morin E."/>
            <person name="Grelet G."/>
            <person name="Kuo A."/>
            <person name="Kohler A."/>
            <person name="Daghino S."/>
            <person name="Barry K."/>
            <person name="Choi C."/>
            <person name="Cichocki N."/>
            <person name="Clum A."/>
            <person name="Copeland A."/>
            <person name="Hainaut M."/>
            <person name="Haridas S."/>
            <person name="Labutti K."/>
            <person name="Lindquist E."/>
            <person name="Lipzen A."/>
            <person name="Khouja H.-R."/>
            <person name="Murat C."/>
            <person name="Ohm R."/>
            <person name="Olson A."/>
            <person name="Spatafora J."/>
            <person name="Veneault-Fourrey C."/>
            <person name="Henrissat B."/>
            <person name="Grigoriev I."/>
            <person name="Martin F."/>
            <person name="Perotto S."/>
        </authorList>
    </citation>
    <scope>NUCLEOTIDE SEQUENCE [LARGE SCALE GENOMIC DNA]</scope>
    <source>
        <strain evidence="2 3">F</strain>
    </source>
</reference>
<organism evidence="2 3">
    <name type="scientific">Hyaloscypha variabilis (strain UAMH 11265 / GT02V1 / F)</name>
    <name type="common">Meliniomyces variabilis</name>
    <dbReference type="NCBI Taxonomy" id="1149755"/>
    <lineage>
        <taxon>Eukaryota</taxon>
        <taxon>Fungi</taxon>
        <taxon>Dikarya</taxon>
        <taxon>Ascomycota</taxon>
        <taxon>Pezizomycotina</taxon>
        <taxon>Leotiomycetes</taxon>
        <taxon>Helotiales</taxon>
        <taxon>Hyaloscyphaceae</taxon>
        <taxon>Hyaloscypha</taxon>
        <taxon>Hyaloscypha variabilis</taxon>
    </lineage>
</organism>
<feature type="compositionally biased region" description="Basic and acidic residues" evidence="1">
    <location>
        <begin position="117"/>
        <end position="137"/>
    </location>
</feature>
<accession>A0A2J6QRU7</accession>
<name>A0A2J6QRU7_HYAVF</name>
<keyword evidence="3" id="KW-1185">Reference proteome</keyword>
<dbReference type="EMBL" id="KZ613979">
    <property type="protein sequence ID" value="PMD28996.1"/>
    <property type="molecule type" value="Genomic_DNA"/>
</dbReference>
<proteinExistence type="predicted"/>
<protein>
    <submittedName>
        <fullName evidence="2">Uncharacterized protein</fullName>
    </submittedName>
</protein>
<gene>
    <name evidence="2" type="ORF">L207DRAFT_618229</name>
</gene>
<evidence type="ECO:0000313" key="2">
    <source>
        <dbReference type="EMBL" id="PMD28996.1"/>
    </source>
</evidence>
<feature type="compositionally biased region" description="Polar residues" evidence="1">
    <location>
        <begin position="15"/>
        <end position="30"/>
    </location>
</feature>
<sequence>MLRFCPFEMFLKRQNPGSPMRQPSLQQGSTPDALPTEAKVGNGIGISRRILICIAPVLDLCSLRLRQYRPDRKKSAEPKPNTHEMITDSNRHELPTSFNAHEMEQEKSTTFGGMNRRYREKERQELDPDSRTSKPEPQEQGQAAPYELSVEPNATPAVTSPSSSGEHNSLSRKSLKPSTARETEGGCVRSVPDIVERIRVKKLRLKQLLEDNERRENLEKARRIGEEACRSDIGLSFDKVEKMVWSVDRDTSTAPE</sequence>
<feature type="region of interest" description="Disordered" evidence="1">
    <location>
        <begin position="72"/>
        <end position="191"/>
    </location>
</feature>
<feature type="compositionally biased region" description="Polar residues" evidence="1">
    <location>
        <begin position="156"/>
        <end position="172"/>
    </location>
</feature>
<evidence type="ECO:0000256" key="1">
    <source>
        <dbReference type="SAM" id="MobiDB-lite"/>
    </source>
</evidence>